<dbReference type="EMBL" id="GL767639">
    <property type="protein sequence ID" value="EFZ13362.1"/>
    <property type="molecule type" value="Genomic_DNA"/>
</dbReference>
<gene>
    <name evidence="1" type="ORF">SINV_10100</name>
</gene>
<sequence>MEDFVDSDHQPITVIGVGKYTQKYMIREEMQREKLRRRAGVRAWSYKKKLGEGGEEELARLCWKEIREITKLLLATAAFHCP</sequence>
<accession>E9J1E2</accession>
<dbReference type="AlphaFoldDB" id="E9J1E2"/>
<proteinExistence type="predicted"/>
<name>E9J1E2_SOLIN</name>
<evidence type="ECO:0000313" key="1">
    <source>
        <dbReference type="EMBL" id="EFZ13362.1"/>
    </source>
</evidence>
<protein>
    <submittedName>
        <fullName evidence="1">Uncharacterized protein</fullName>
    </submittedName>
</protein>
<organism>
    <name type="scientific">Solenopsis invicta</name>
    <name type="common">Red imported fire ant</name>
    <name type="synonym">Solenopsis wagneri</name>
    <dbReference type="NCBI Taxonomy" id="13686"/>
    <lineage>
        <taxon>Eukaryota</taxon>
        <taxon>Metazoa</taxon>
        <taxon>Ecdysozoa</taxon>
        <taxon>Arthropoda</taxon>
        <taxon>Hexapoda</taxon>
        <taxon>Insecta</taxon>
        <taxon>Pterygota</taxon>
        <taxon>Neoptera</taxon>
        <taxon>Endopterygota</taxon>
        <taxon>Hymenoptera</taxon>
        <taxon>Apocrita</taxon>
        <taxon>Aculeata</taxon>
        <taxon>Formicoidea</taxon>
        <taxon>Formicidae</taxon>
        <taxon>Myrmicinae</taxon>
        <taxon>Solenopsis</taxon>
    </lineage>
</organism>
<dbReference type="HOGENOM" id="CLU_2561156_0_0_1"/>
<reference evidence="1" key="1">
    <citation type="journal article" date="2011" name="Proc. Natl. Acad. Sci. U.S.A.">
        <title>The genome of the fire ant Solenopsis invicta.</title>
        <authorList>
            <person name="Wurm Y."/>
            <person name="Wang J."/>
            <person name="Riba-Grognuz O."/>
            <person name="Corona M."/>
            <person name="Nygaard S."/>
            <person name="Hunt B.G."/>
            <person name="Ingram K.K."/>
            <person name="Falquet L."/>
            <person name="Nipitwattanaphon M."/>
            <person name="Gotzek D."/>
            <person name="Dijkstra M.B."/>
            <person name="Oettler J."/>
            <person name="Comtesse F."/>
            <person name="Shih C.J."/>
            <person name="Wu W.J."/>
            <person name="Yang C.C."/>
            <person name="Thomas J."/>
            <person name="Beaudoing E."/>
            <person name="Pradervand S."/>
            <person name="Flegel V."/>
            <person name="Cook E.D."/>
            <person name="Fabbretti R."/>
            <person name="Stockinger H."/>
            <person name="Long L."/>
            <person name="Farmerie W.G."/>
            <person name="Oakey J."/>
            <person name="Boomsma J.J."/>
            <person name="Pamilo P."/>
            <person name="Yi S.V."/>
            <person name="Heinze J."/>
            <person name="Goodisman M.A."/>
            <person name="Farinelli L."/>
            <person name="Harshman K."/>
            <person name="Hulo N."/>
            <person name="Cerutti L."/>
            <person name="Xenarios I."/>
            <person name="Shoemaker D."/>
            <person name="Keller L."/>
        </authorList>
    </citation>
    <scope>NUCLEOTIDE SEQUENCE [LARGE SCALE GENOMIC DNA]</scope>
</reference>
<feature type="non-terminal residue" evidence="1">
    <location>
        <position position="82"/>
    </location>
</feature>